<proteinExistence type="predicted"/>
<dbReference type="AlphaFoldDB" id="A0A7D7QF70"/>
<accession>A0A7D7QF70</accession>
<organism evidence="3 4">
    <name type="scientific">Marnyiella aurantia</name>
    <dbReference type="NCBI Taxonomy" id="2758037"/>
    <lineage>
        <taxon>Bacteria</taxon>
        <taxon>Pseudomonadati</taxon>
        <taxon>Bacteroidota</taxon>
        <taxon>Flavobacteriia</taxon>
        <taxon>Flavobacteriales</taxon>
        <taxon>Weeksellaceae</taxon>
        <taxon>Marnyiella</taxon>
    </lineage>
</organism>
<dbReference type="RefSeq" id="WP_181886208.1">
    <property type="nucleotide sequence ID" value="NZ_CP059472.1"/>
</dbReference>
<evidence type="ECO:0000313" key="2">
    <source>
        <dbReference type="EMBL" id="MBA5246109.1"/>
    </source>
</evidence>
<dbReference type="KEGG" id="cbau:H1R16_00365"/>
<evidence type="ECO:0000259" key="1">
    <source>
        <dbReference type="Pfam" id="PF08818"/>
    </source>
</evidence>
<evidence type="ECO:0000313" key="5">
    <source>
        <dbReference type="Proteomes" id="UP000539710"/>
    </source>
</evidence>
<keyword evidence="5" id="KW-1185">Reference proteome</keyword>
<reference evidence="3 4" key="1">
    <citation type="submission" date="2020-07" db="EMBL/GenBank/DDBJ databases">
        <title>Chryseobacterium sp.cx-624.</title>
        <authorList>
            <person name="Yang C."/>
        </authorList>
    </citation>
    <scope>NUCLEOTIDE SEQUENCE [LARGE SCALE GENOMIC DNA]</scope>
    <source>
        <strain evidence="3">Cx-624</strain>
        <strain evidence="4">cx-624</strain>
    </source>
</reference>
<dbReference type="InterPro" id="IPR014922">
    <property type="entry name" value="YdhG-like"/>
</dbReference>
<evidence type="ECO:0000313" key="3">
    <source>
        <dbReference type="EMBL" id="QMS98503.1"/>
    </source>
</evidence>
<protein>
    <submittedName>
        <fullName evidence="3">DUF1801 domain-containing protein</fullName>
    </submittedName>
</protein>
<reference evidence="5" key="2">
    <citation type="submission" date="2020-07" db="EMBL/GenBank/DDBJ databases">
        <title>Flavobacterium sp. xlx-214.</title>
        <authorList>
            <person name="Yang C."/>
        </authorList>
    </citation>
    <scope>NUCLEOTIDE SEQUENCE [LARGE SCALE GENOMIC DNA]</scope>
    <source>
        <strain evidence="5">CX-624</strain>
    </source>
</reference>
<dbReference type="EMBL" id="CP059472">
    <property type="protein sequence ID" value="QMS98503.1"/>
    <property type="molecule type" value="Genomic_DNA"/>
</dbReference>
<reference evidence="2" key="3">
    <citation type="submission" date="2020-07" db="EMBL/GenBank/DDBJ databases">
        <authorList>
            <person name="Yang C."/>
        </authorList>
    </citation>
    <scope>NUCLEOTIDE SEQUENCE</scope>
    <source>
        <strain evidence="2">Cx-624</strain>
    </source>
</reference>
<name>A0A7D7QF70_9FLAO</name>
<sequence length="115" mass="13002">MSEVDQYINRFPPEVQEILQKIRTLILENVPLAEERLAYGLPGYYLLGKPLVYYGAFSKHIGFYGTPDGHVHFGEELSAYKQGKGSVQFPLTGEIPYGLIEKIVSLRVKQINSNN</sequence>
<gene>
    <name evidence="3" type="ORF">H1R16_00365</name>
    <name evidence="2" type="ORF">H2507_02905</name>
</gene>
<evidence type="ECO:0000313" key="4">
    <source>
        <dbReference type="Proteomes" id="UP000515349"/>
    </source>
</evidence>
<dbReference type="Pfam" id="PF08818">
    <property type="entry name" value="DUF1801"/>
    <property type="match status" value="1"/>
</dbReference>
<dbReference type="Gene3D" id="3.90.1150.200">
    <property type="match status" value="1"/>
</dbReference>
<dbReference type="Proteomes" id="UP000539710">
    <property type="component" value="Unassembled WGS sequence"/>
</dbReference>
<dbReference type="SUPFAM" id="SSF159888">
    <property type="entry name" value="YdhG-like"/>
    <property type="match status" value="1"/>
</dbReference>
<dbReference type="Proteomes" id="UP000515349">
    <property type="component" value="Chromosome"/>
</dbReference>
<feature type="domain" description="YdhG-like" evidence="1">
    <location>
        <begin position="16"/>
        <end position="105"/>
    </location>
</feature>
<dbReference type="EMBL" id="JACEUX010000001">
    <property type="protein sequence ID" value="MBA5246109.1"/>
    <property type="molecule type" value="Genomic_DNA"/>
</dbReference>